<proteinExistence type="inferred from homology"/>
<keyword evidence="2 5" id="KW-0808">Transferase</keyword>
<dbReference type="Gene3D" id="3.20.170.30">
    <property type="match status" value="1"/>
</dbReference>
<dbReference type="EMBL" id="CADCVU010000012">
    <property type="protein sequence ID" value="CAA9480902.1"/>
    <property type="molecule type" value="Genomic_DNA"/>
</dbReference>
<comment type="function">
    <text evidence="4 5">Removes the 2'-phosphate from RNA via an intermediate in which the phosphate is ADP-ribosylated by NAD followed by a presumed transesterification to release the RNA and generate ADP-ribose 1''-2''-cyclic phosphate (APPR&gt;P). May function as an ADP-ribosylase.</text>
</comment>
<organism evidence="6">
    <name type="scientific">uncultured Solirubrobacterales bacterium</name>
    <dbReference type="NCBI Taxonomy" id="768556"/>
    <lineage>
        <taxon>Bacteria</taxon>
        <taxon>Bacillati</taxon>
        <taxon>Actinomycetota</taxon>
        <taxon>Thermoleophilia</taxon>
        <taxon>Solirubrobacterales</taxon>
        <taxon>environmental samples</taxon>
    </lineage>
</organism>
<dbReference type="GO" id="GO:0000215">
    <property type="term" value="F:tRNA 2'-phosphotransferase activity"/>
    <property type="evidence" value="ECO:0007669"/>
    <property type="project" value="TreeGrafter"/>
</dbReference>
<dbReference type="HAMAP" id="MF_00299">
    <property type="entry name" value="KptA"/>
    <property type="match status" value="1"/>
</dbReference>
<evidence type="ECO:0000256" key="2">
    <source>
        <dbReference type="ARBA" id="ARBA00022679"/>
    </source>
</evidence>
<dbReference type="GO" id="GO:0003950">
    <property type="term" value="F:NAD+ poly-ADP-ribosyltransferase activity"/>
    <property type="evidence" value="ECO:0007669"/>
    <property type="project" value="InterPro"/>
</dbReference>
<accession>A0A6J4S1Y9</accession>
<dbReference type="Pfam" id="PF01885">
    <property type="entry name" value="PTS_2-RNA"/>
    <property type="match status" value="1"/>
</dbReference>
<reference evidence="6" key="1">
    <citation type="submission" date="2020-02" db="EMBL/GenBank/DDBJ databases">
        <authorList>
            <person name="Meier V. D."/>
        </authorList>
    </citation>
    <scope>NUCLEOTIDE SEQUENCE</scope>
    <source>
        <strain evidence="6">AVDCRST_MAG45</strain>
    </source>
</reference>
<evidence type="ECO:0000256" key="3">
    <source>
        <dbReference type="ARBA" id="ARBA00023027"/>
    </source>
</evidence>
<gene>
    <name evidence="5" type="primary">kptA</name>
    <name evidence="6" type="ORF">AVDCRST_MAG45-165</name>
</gene>
<dbReference type="InterPro" id="IPR042080">
    <property type="entry name" value="RNA_2'-PTrans_N"/>
</dbReference>
<dbReference type="InterPro" id="IPR022928">
    <property type="entry name" value="RNA_2'-PTrans_KptA"/>
</dbReference>
<dbReference type="GO" id="GO:0006388">
    <property type="term" value="P:tRNA splicing, via endonucleolytic cleavage and ligation"/>
    <property type="evidence" value="ECO:0007669"/>
    <property type="project" value="UniProtKB-UniRule"/>
</dbReference>
<protein>
    <recommendedName>
        <fullName evidence="5">Probable RNA 2'-phosphotransferase</fullName>
        <ecNumber evidence="5">2.7.1.-</ecNumber>
    </recommendedName>
</protein>
<dbReference type="AlphaFoldDB" id="A0A6J4S1Y9"/>
<keyword evidence="3 5" id="KW-0520">NAD</keyword>
<evidence type="ECO:0000256" key="5">
    <source>
        <dbReference type="HAMAP-Rule" id="MF_00299"/>
    </source>
</evidence>
<dbReference type="InterPro" id="IPR042081">
    <property type="entry name" value="RNA_2'-PTrans_C"/>
</dbReference>
<dbReference type="NCBIfam" id="NF002014">
    <property type="entry name" value="PRK00819.1-4"/>
    <property type="match status" value="1"/>
</dbReference>
<dbReference type="PANTHER" id="PTHR12684">
    <property type="entry name" value="PUTATIVE PHOSPHOTRANSFERASE"/>
    <property type="match status" value="1"/>
</dbReference>
<name>A0A6J4S1Y9_9ACTN</name>
<evidence type="ECO:0000313" key="6">
    <source>
        <dbReference type="EMBL" id="CAA9480902.1"/>
    </source>
</evidence>
<dbReference type="PANTHER" id="PTHR12684:SF2">
    <property type="entry name" value="TRNA 2'-PHOSPHOTRANSFERASE 1"/>
    <property type="match status" value="1"/>
</dbReference>
<dbReference type="Gene3D" id="1.10.10.970">
    <property type="entry name" value="RNA 2'-phosphotransferase, Tpt1/KptA family, N-terminal domain"/>
    <property type="match status" value="1"/>
</dbReference>
<dbReference type="SUPFAM" id="SSF56399">
    <property type="entry name" value="ADP-ribosylation"/>
    <property type="match status" value="1"/>
</dbReference>
<dbReference type="InterPro" id="IPR002745">
    <property type="entry name" value="Ptrans_KptA/Tpt1"/>
</dbReference>
<evidence type="ECO:0000256" key="1">
    <source>
        <dbReference type="ARBA" id="ARBA00009836"/>
    </source>
</evidence>
<comment type="similarity">
    <text evidence="1 5">Belongs to the KptA/TPT1 family.</text>
</comment>
<dbReference type="EC" id="2.7.1.-" evidence="5"/>
<sequence>MTNKRLVKTSKYLSRHLRHDPGRLGLTLEPGGWVSIDALLGACRSQSFALTLEDLRQVVERNDKQRFSFDETRTRIRANQGHSVEVDLELEPASPPAVLFHGTGLRHLDSIMRAGLKRAGRHHVHLSTDTATATRVGARHGRAVVLEVAAARMGEDGFNFYVTVNGVWLTWAVPTAYLRLRSKAR</sequence>
<evidence type="ECO:0000256" key="4">
    <source>
        <dbReference type="ARBA" id="ARBA00025212"/>
    </source>
</evidence>